<dbReference type="SUPFAM" id="SSF75553">
    <property type="entry name" value="Smc hinge domain"/>
    <property type="match status" value="1"/>
</dbReference>
<accession>X1PLH8</accession>
<dbReference type="Pfam" id="PF06470">
    <property type="entry name" value="SMC_hinge"/>
    <property type="match status" value="1"/>
</dbReference>
<feature type="domain" description="SMC hinge" evidence="1">
    <location>
        <begin position="1"/>
        <end position="97"/>
    </location>
</feature>
<evidence type="ECO:0000259" key="1">
    <source>
        <dbReference type="Pfam" id="PF06470"/>
    </source>
</evidence>
<dbReference type="GO" id="GO:0005524">
    <property type="term" value="F:ATP binding"/>
    <property type="evidence" value="ECO:0007669"/>
    <property type="project" value="InterPro"/>
</dbReference>
<protein>
    <recommendedName>
        <fullName evidence="1">SMC hinge domain-containing protein</fullName>
    </recommendedName>
</protein>
<dbReference type="AlphaFoldDB" id="X1PLH8"/>
<dbReference type="GO" id="GO:0005694">
    <property type="term" value="C:chromosome"/>
    <property type="evidence" value="ECO:0007669"/>
    <property type="project" value="InterPro"/>
</dbReference>
<dbReference type="GO" id="GO:0051276">
    <property type="term" value="P:chromosome organization"/>
    <property type="evidence" value="ECO:0007669"/>
    <property type="project" value="InterPro"/>
</dbReference>
<name>X1PLH8_9ZZZZ</name>
<reference evidence="2" key="1">
    <citation type="journal article" date="2014" name="Front. Microbiol.">
        <title>High frequency of phylogenetically diverse reductive dehalogenase-homologous genes in deep subseafloor sedimentary metagenomes.</title>
        <authorList>
            <person name="Kawai M."/>
            <person name="Futagami T."/>
            <person name="Toyoda A."/>
            <person name="Takaki Y."/>
            <person name="Nishi S."/>
            <person name="Hori S."/>
            <person name="Arai W."/>
            <person name="Tsubouchi T."/>
            <person name="Morono Y."/>
            <person name="Uchiyama I."/>
            <person name="Ito T."/>
            <person name="Fujiyama A."/>
            <person name="Inagaki F."/>
            <person name="Takami H."/>
        </authorList>
    </citation>
    <scope>NUCLEOTIDE SEQUENCE</scope>
    <source>
        <strain evidence="2">Expedition CK06-06</strain>
    </source>
</reference>
<dbReference type="Gene3D" id="3.30.70.1620">
    <property type="match status" value="1"/>
</dbReference>
<gene>
    <name evidence="2" type="ORF">S06H3_56997</name>
</gene>
<feature type="non-terminal residue" evidence="2">
    <location>
        <position position="1"/>
    </location>
</feature>
<dbReference type="EMBL" id="BARV01036729">
    <property type="protein sequence ID" value="GAI56708.1"/>
    <property type="molecule type" value="Genomic_DNA"/>
</dbReference>
<organism evidence="2">
    <name type="scientific">marine sediment metagenome</name>
    <dbReference type="NCBI Taxonomy" id="412755"/>
    <lineage>
        <taxon>unclassified sequences</taxon>
        <taxon>metagenomes</taxon>
        <taxon>ecological metagenomes</taxon>
    </lineage>
</organism>
<dbReference type="InterPro" id="IPR010935">
    <property type="entry name" value="SMC_hinge"/>
</dbReference>
<evidence type="ECO:0000313" key="2">
    <source>
        <dbReference type="EMBL" id="GAI56708.1"/>
    </source>
</evidence>
<dbReference type="InterPro" id="IPR036277">
    <property type="entry name" value="SMC_hinge_sf"/>
</dbReference>
<proteinExistence type="predicted"/>
<comment type="caution">
    <text evidence="2">The sequence shown here is derived from an EMBL/GenBank/DDBJ whole genome shotgun (WGS) entry which is preliminary data.</text>
</comment>
<sequence length="195" mass="21345">AVEAALEGKTDALVINSTSRLMANKETIEKLEGRVNFICMDKTEPLVDNPPRAESKFQGVRGRLVEFVKTENKYAPLAWKLLGKTLIVDSIDAGIELTERIGEKYQFVTLKGELLSADGAIKLGPLGKTTGLISRKSRLLQLQETISNITSEITSIEGQIESYSFCTDCDICSSSRSISLVINGCSSLNCFIFCL</sequence>